<dbReference type="RefSeq" id="WP_189679402.1">
    <property type="nucleotide sequence ID" value="NZ_BNCJ01000002.1"/>
</dbReference>
<protein>
    <recommendedName>
        <fullName evidence="1">DUF427 domain-containing protein</fullName>
    </recommendedName>
</protein>
<reference evidence="2" key="1">
    <citation type="journal article" date="2014" name="Int. J. Syst. Evol. Microbiol.">
        <title>Complete genome sequence of Corynebacterium casei LMG S-19264T (=DSM 44701T), isolated from a smear-ripened cheese.</title>
        <authorList>
            <consortium name="US DOE Joint Genome Institute (JGI-PGF)"/>
            <person name="Walter F."/>
            <person name="Albersmeier A."/>
            <person name="Kalinowski J."/>
            <person name="Ruckert C."/>
        </authorList>
    </citation>
    <scope>NUCLEOTIDE SEQUENCE</scope>
    <source>
        <strain evidence="2">KCTC 42650</strain>
    </source>
</reference>
<dbReference type="InterPro" id="IPR038694">
    <property type="entry name" value="DUF427_sf"/>
</dbReference>
<evidence type="ECO:0000313" key="2">
    <source>
        <dbReference type="EMBL" id="GHF44041.1"/>
    </source>
</evidence>
<dbReference type="PANTHER" id="PTHR34310:SF9">
    <property type="entry name" value="BLR5716 PROTEIN"/>
    <property type="match status" value="1"/>
</dbReference>
<proteinExistence type="predicted"/>
<dbReference type="Gene3D" id="2.170.150.40">
    <property type="entry name" value="Domain of unknown function (DUF427)"/>
    <property type="match status" value="1"/>
</dbReference>
<organism evidence="2 3">
    <name type="scientific">Seohaeicola zhoushanensis</name>
    <dbReference type="NCBI Taxonomy" id="1569283"/>
    <lineage>
        <taxon>Bacteria</taxon>
        <taxon>Pseudomonadati</taxon>
        <taxon>Pseudomonadota</taxon>
        <taxon>Alphaproteobacteria</taxon>
        <taxon>Rhodobacterales</taxon>
        <taxon>Roseobacteraceae</taxon>
        <taxon>Seohaeicola</taxon>
    </lineage>
</organism>
<feature type="domain" description="DUF427" evidence="1">
    <location>
        <begin position="15"/>
        <end position="105"/>
    </location>
</feature>
<comment type="caution">
    <text evidence="2">The sequence shown here is derived from an EMBL/GenBank/DDBJ whole genome shotgun (WGS) entry which is preliminary data.</text>
</comment>
<keyword evidence="3" id="KW-1185">Reference proteome</keyword>
<dbReference type="PANTHER" id="PTHR34310">
    <property type="entry name" value="DUF427 DOMAIN PROTEIN (AFU_ORTHOLOGUE AFUA_3G02220)"/>
    <property type="match status" value="1"/>
</dbReference>
<gene>
    <name evidence="2" type="ORF">GCM10017056_14970</name>
</gene>
<evidence type="ECO:0000313" key="3">
    <source>
        <dbReference type="Proteomes" id="UP000626220"/>
    </source>
</evidence>
<dbReference type="EMBL" id="BNCJ01000002">
    <property type="protein sequence ID" value="GHF44041.1"/>
    <property type="molecule type" value="Genomic_DNA"/>
</dbReference>
<accession>A0A8J3GVJ0</accession>
<name>A0A8J3GVJ0_9RHOB</name>
<dbReference type="Pfam" id="PF04248">
    <property type="entry name" value="NTP_transf_9"/>
    <property type="match status" value="1"/>
</dbReference>
<dbReference type="AlphaFoldDB" id="A0A8J3GVJ0"/>
<dbReference type="Proteomes" id="UP000626220">
    <property type="component" value="Unassembled WGS sequence"/>
</dbReference>
<sequence length="114" mass="12406">MADHITIRKAPGIWTVRSGGAVLAETANALELLEGDYAPVIYFPRGDIAMAFLDKTAKTSHCPHKGDASYYSIVSPSSTLENAAWSYEDPFEAMAPIKGHLAFYTGDKVTVERI</sequence>
<reference evidence="2" key="2">
    <citation type="submission" date="2020-09" db="EMBL/GenBank/DDBJ databases">
        <authorList>
            <person name="Sun Q."/>
            <person name="Kim S."/>
        </authorList>
    </citation>
    <scope>NUCLEOTIDE SEQUENCE</scope>
    <source>
        <strain evidence="2">KCTC 42650</strain>
    </source>
</reference>
<dbReference type="InterPro" id="IPR007361">
    <property type="entry name" value="DUF427"/>
</dbReference>
<evidence type="ECO:0000259" key="1">
    <source>
        <dbReference type="Pfam" id="PF04248"/>
    </source>
</evidence>